<dbReference type="PANTHER" id="PTHR32208">
    <property type="entry name" value="SECRETED PROTEIN-RELATED"/>
    <property type="match status" value="1"/>
</dbReference>
<keyword evidence="7" id="KW-1185">Reference proteome</keyword>
<reference evidence="5 7" key="2">
    <citation type="journal article" date="2018" name="Plant J.">
        <title>The Physcomitrella patens chromosome-scale assembly reveals moss genome structure and evolution.</title>
        <authorList>
            <person name="Lang D."/>
            <person name="Ullrich K.K."/>
            <person name="Murat F."/>
            <person name="Fuchs J."/>
            <person name="Jenkins J."/>
            <person name="Haas F.B."/>
            <person name="Piednoel M."/>
            <person name="Gundlach H."/>
            <person name="Van Bel M."/>
            <person name="Meyberg R."/>
            <person name="Vives C."/>
            <person name="Morata J."/>
            <person name="Symeonidi A."/>
            <person name="Hiss M."/>
            <person name="Muchero W."/>
            <person name="Kamisugi Y."/>
            <person name="Saleh O."/>
            <person name="Blanc G."/>
            <person name="Decker E.L."/>
            <person name="van Gessel N."/>
            <person name="Grimwood J."/>
            <person name="Hayes R.D."/>
            <person name="Graham S.W."/>
            <person name="Gunter L.E."/>
            <person name="McDaniel S.F."/>
            <person name="Hoernstein S.N.W."/>
            <person name="Larsson A."/>
            <person name="Li F.W."/>
            <person name="Perroud P.F."/>
            <person name="Phillips J."/>
            <person name="Ranjan P."/>
            <person name="Rokshar D.S."/>
            <person name="Rothfels C.J."/>
            <person name="Schneider L."/>
            <person name="Shu S."/>
            <person name="Stevenson D.W."/>
            <person name="Thummler F."/>
            <person name="Tillich M."/>
            <person name="Villarreal Aguilar J.C."/>
            <person name="Widiez T."/>
            <person name="Wong G.K."/>
            <person name="Wymore A."/>
            <person name="Zhang Y."/>
            <person name="Zimmer A.D."/>
            <person name="Quatrano R.S."/>
            <person name="Mayer K.F.X."/>
            <person name="Goodstein D."/>
            <person name="Casacuberta J.M."/>
            <person name="Vandepoele K."/>
            <person name="Reski R."/>
            <person name="Cuming A.C."/>
            <person name="Tuskan G.A."/>
            <person name="Maumus F."/>
            <person name="Salse J."/>
            <person name="Schmutz J."/>
            <person name="Rensing S.A."/>
        </authorList>
    </citation>
    <scope>NUCLEOTIDE SEQUENCE [LARGE SCALE GENOMIC DNA]</scope>
    <source>
        <strain evidence="6 7">cv. Gransden 2004</strain>
    </source>
</reference>
<dbReference type="AlphaFoldDB" id="A0A2K1JHL1"/>
<proteinExistence type="predicted"/>
<dbReference type="InterPro" id="IPR009880">
    <property type="entry name" value="Glyoxal_oxidase_N"/>
</dbReference>
<evidence type="ECO:0000259" key="4">
    <source>
        <dbReference type="Pfam" id="PF09118"/>
    </source>
</evidence>
<dbReference type="InterPro" id="IPR011043">
    <property type="entry name" value="Gal_Oxase/kelch_b-propeller"/>
</dbReference>
<dbReference type="SUPFAM" id="SSF50965">
    <property type="entry name" value="Galactose oxidase, central domain"/>
    <property type="match status" value="1"/>
</dbReference>
<evidence type="ECO:0000256" key="1">
    <source>
        <dbReference type="ARBA" id="ARBA00022729"/>
    </source>
</evidence>
<dbReference type="EnsemblPlants" id="Pp3c14_12940V3.1">
    <property type="protein sequence ID" value="Pp3c14_12940V3.1"/>
    <property type="gene ID" value="Pp3c14_12940"/>
</dbReference>
<feature type="signal peptide" evidence="2">
    <location>
        <begin position="1"/>
        <end position="19"/>
    </location>
</feature>
<evidence type="ECO:0000259" key="3">
    <source>
        <dbReference type="Pfam" id="PF07250"/>
    </source>
</evidence>
<accession>A0A2K1JHL1</accession>
<feature type="domain" description="Glyoxal oxidase N-terminal" evidence="3">
    <location>
        <begin position="43"/>
        <end position="423"/>
    </location>
</feature>
<dbReference type="KEGG" id="ppp:112291905"/>
<gene>
    <name evidence="6" type="primary">LOC112291905</name>
    <name evidence="5" type="ORF">PHYPA_018443</name>
</gene>
<evidence type="ECO:0000256" key="2">
    <source>
        <dbReference type="SAM" id="SignalP"/>
    </source>
</evidence>
<dbReference type="PANTHER" id="PTHR32208:SF98">
    <property type="entry name" value="GLYOXAL OXIDASE N-TERMINAL DOMAIN-CONTAINING PROTEIN"/>
    <property type="match status" value="1"/>
</dbReference>
<dbReference type="InterPro" id="IPR015202">
    <property type="entry name" value="GO-like_E_set"/>
</dbReference>
<evidence type="ECO:0000313" key="6">
    <source>
        <dbReference type="EnsemblPlants" id="Pp3c14_12940V3.1"/>
    </source>
</evidence>
<dbReference type="GeneID" id="112291905"/>
<dbReference type="Pfam" id="PF09118">
    <property type="entry name" value="GO-like_E_set"/>
    <property type="match status" value="1"/>
</dbReference>
<evidence type="ECO:0008006" key="8">
    <source>
        <dbReference type="Google" id="ProtNLM"/>
    </source>
</evidence>
<dbReference type="SUPFAM" id="SSF81296">
    <property type="entry name" value="E set domains"/>
    <property type="match status" value="1"/>
</dbReference>
<dbReference type="PaxDb" id="3218-PP1S36_150V6.1"/>
<protein>
    <recommendedName>
        <fullName evidence="8">Galactose oxidase-like Early set domain-containing protein</fullName>
    </recommendedName>
</protein>
<feature type="chain" id="PRO_5043158105" description="Galactose oxidase-like Early set domain-containing protein" evidence="2">
    <location>
        <begin position="20"/>
        <end position="534"/>
    </location>
</feature>
<dbReference type="Pfam" id="PF07250">
    <property type="entry name" value="Glyoxal_oxid_N"/>
    <property type="match status" value="1"/>
</dbReference>
<sequence>MRLLVELVGLAVLVQLLVSSPVPVASQPGSWKVLQKNAGIASMHSAVTRFDTCVLLDRTNIGPSGIKLPGGRCRNQPKERVSKTDCYAHSVMLNPANGAVRALYIYTDTWCSSGQFMGNGVLVQTGGDFEGNKKIRTLSPCGAGGNCDWVETDRELSKGRWYASNHILPGGVRQIVVGGRNEPTYEFVPKRKAGETVFSLALLRGTCCDNLYPFVFLMPNGDLFVFANQDSVILNIGSGKVVRQLPKCPGNPRNYPSGGSAAMLPLKAPFQSVEILVCGGAATGAAKSGDKAKPASTNCGRINPTAGNARWVMENMPMRRVMGDMVSMPTGEILIINGAANGYQGWGTASNPVLQPVKYDGDANAGKRFQTQKATNIPRMYHSTANMLADGSVLVAGSNTHQFYTYTGPFPTELRVEAFSPDYLSARNNAVRPRITQYPRVMKYQQAYDVTFVVNTRRGVVAVNLLSAPFATHNFLQGQRAIKLTVAVPRQASGGAWAVRTTAPPSANVCPQQYYMMFCLQAGVPGRAVWIKME</sequence>
<dbReference type="RefSeq" id="XP_024395652.1">
    <property type="nucleotide sequence ID" value="XM_024539884.2"/>
</dbReference>
<dbReference type="Gene3D" id="2.130.10.80">
    <property type="entry name" value="Galactose oxidase/kelch, beta-propeller"/>
    <property type="match status" value="1"/>
</dbReference>
<dbReference type="Gramene" id="Pp3c14_12940V3.2">
    <property type="protein sequence ID" value="Pp3c14_12940V3.2"/>
    <property type="gene ID" value="Pp3c14_12940"/>
</dbReference>
<dbReference type="EMBL" id="ABEU02000014">
    <property type="protein sequence ID" value="PNR41040.1"/>
    <property type="molecule type" value="Genomic_DNA"/>
</dbReference>
<dbReference type="InterPro" id="IPR037293">
    <property type="entry name" value="Gal_Oxidase_central_sf"/>
</dbReference>
<dbReference type="CDD" id="cd02851">
    <property type="entry name" value="E_set_GO_C"/>
    <property type="match status" value="1"/>
</dbReference>
<feature type="domain" description="Galactose oxidase-like Early set" evidence="4">
    <location>
        <begin position="432"/>
        <end position="532"/>
    </location>
</feature>
<dbReference type="Gene3D" id="2.60.40.10">
    <property type="entry name" value="Immunoglobulins"/>
    <property type="match status" value="1"/>
</dbReference>
<name>A0A2K1JHL1_PHYPA</name>
<dbReference type="OrthoDB" id="2019572at2759"/>
<dbReference type="EnsemblPlants" id="Pp3c14_12940V3.2">
    <property type="protein sequence ID" value="Pp3c14_12940V3.2"/>
    <property type="gene ID" value="Pp3c14_12940"/>
</dbReference>
<dbReference type="Gramene" id="Pp3c14_12940V3.1">
    <property type="protein sequence ID" value="Pp3c14_12940V3.1"/>
    <property type="gene ID" value="Pp3c14_12940"/>
</dbReference>
<dbReference type="InterPro" id="IPR013783">
    <property type="entry name" value="Ig-like_fold"/>
</dbReference>
<dbReference type="STRING" id="3218.A0A2K1JHL1"/>
<dbReference type="Proteomes" id="UP000006727">
    <property type="component" value="Chromosome 14"/>
</dbReference>
<reference evidence="5 7" key="1">
    <citation type="journal article" date="2008" name="Science">
        <title>The Physcomitrella genome reveals evolutionary insights into the conquest of land by plants.</title>
        <authorList>
            <person name="Rensing S."/>
            <person name="Lang D."/>
            <person name="Zimmer A."/>
            <person name="Terry A."/>
            <person name="Salamov A."/>
            <person name="Shapiro H."/>
            <person name="Nishiyama T."/>
            <person name="Perroud P.-F."/>
            <person name="Lindquist E."/>
            <person name="Kamisugi Y."/>
            <person name="Tanahashi T."/>
            <person name="Sakakibara K."/>
            <person name="Fujita T."/>
            <person name="Oishi K."/>
            <person name="Shin-I T."/>
            <person name="Kuroki Y."/>
            <person name="Toyoda A."/>
            <person name="Suzuki Y."/>
            <person name="Hashimoto A."/>
            <person name="Yamaguchi K."/>
            <person name="Sugano A."/>
            <person name="Kohara Y."/>
            <person name="Fujiyama A."/>
            <person name="Anterola A."/>
            <person name="Aoki S."/>
            <person name="Ashton N."/>
            <person name="Barbazuk W.B."/>
            <person name="Barker E."/>
            <person name="Bennetzen J."/>
            <person name="Bezanilla M."/>
            <person name="Blankenship R."/>
            <person name="Cho S.H."/>
            <person name="Dutcher S."/>
            <person name="Estelle M."/>
            <person name="Fawcett J.A."/>
            <person name="Gundlach H."/>
            <person name="Hanada K."/>
            <person name="Heyl A."/>
            <person name="Hicks K.A."/>
            <person name="Hugh J."/>
            <person name="Lohr M."/>
            <person name="Mayer K."/>
            <person name="Melkozernov A."/>
            <person name="Murata T."/>
            <person name="Nelson D."/>
            <person name="Pils B."/>
            <person name="Prigge M."/>
            <person name="Reiss B."/>
            <person name="Renner T."/>
            <person name="Rombauts S."/>
            <person name="Rushton P."/>
            <person name="Sanderfoot A."/>
            <person name="Schween G."/>
            <person name="Shiu S.-H."/>
            <person name="Stueber K."/>
            <person name="Theodoulou F.L."/>
            <person name="Tu H."/>
            <person name="Van de Peer Y."/>
            <person name="Verrier P.J."/>
            <person name="Waters E."/>
            <person name="Wood A."/>
            <person name="Yang L."/>
            <person name="Cove D."/>
            <person name="Cuming A."/>
            <person name="Hasebe M."/>
            <person name="Lucas S."/>
            <person name="Mishler D.B."/>
            <person name="Reski R."/>
            <person name="Grigoriev I."/>
            <person name="Quatrano R.S."/>
            <person name="Boore J.L."/>
        </authorList>
    </citation>
    <scope>NUCLEOTIDE SEQUENCE [LARGE SCALE GENOMIC DNA]</scope>
    <source>
        <strain evidence="6 7">cv. Gransden 2004</strain>
    </source>
</reference>
<organism evidence="5">
    <name type="scientific">Physcomitrium patens</name>
    <name type="common">Spreading-leaved earth moss</name>
    <name type="synonym">Physcomitrella patens</name>
    <dbReference type="NCBI Taxonomy" id="3218"/>
    <lineage>
        <taxon>Eukaryota</taxon>
        <taxon>Viridiplantae</taxon>
        <taxon>Streptophyta</taxon>
        <taxon>Embryophyta</taxon>
        <taxon>Bryophyta</taxon>
        <taxon>Bryophytina</taxon>
        <taxon>Bryopsida</taxon>
        <taxon>Funariidae</taxon>
        <taxon>Funariales</taxon>
        <taxon>Funariaceae</taxon>
        <taxon>Physcomitrium</taxon>
    </lineage>
</organism>
<evidence type="ECO:0000313" key="7">
    <source>
        <dbReference type="Proteomes" id="UP000006727"/>
    </source>
</evidence>
<evidence type="ECO:0000313" key="5">
    <source>
        <dbReference type="EMBL" id="PNR41040.1"/>
    </source>
</evidence>
<reference evidence="6" key="3">
    <citation type="submission" date="2020-12" db="UniProtKB">
        <authorList>
            <consortium name="EnsemblPlants"/>
        </authorList>
    </citation>
    <scope>IDENTIFICATION</scope>
</reference>
<dbReference type="InterPro" id="IPR014756">
    <property type="entry name" value="Ig_E-set"/>
</dbReference>
<keyword evidence="1 2" id="KW-0732">Signal</keyword>